<organism evidence="3 4">
    <name type="scientific">Azohydromonas lata</name>
    <dbReference type="NCBI Taxonomy" id="45677"/>
    <lineage>
        <taxon>Bacteria</taxon>
        <taxon>Pseudomonadati</taxon>
        <taxon>Pseudomonadota</taxon>
        <taxon>Betaproteobacteria</taxon>
        <taxon>Burkholderiales</taxon>
        <taxon>Sphaerotilaceae</taxon>
        <taxon>Azohydromonas</taxon>
    </lineage>
</organism>
<dbReference type="SUPFAM" id="SSF51445">
    <property type="entry name" value="(Trans)glycosidases"/>
    <property type="match status" value="1"/>
</dbReference>
<evidence type="ECO:0000256" key="2">
    <source>
        <dbReference type="SAM" id="SignalP"/>
    </source>
</evidence>
<gene>
    <name evidence="3" type="ORF">SM757_11075</name>
</gene>
<dbReference type="Gene3D" id="3.20.20.80">
    <property type="entry name" value="Glycosidases"/>
    <property type="match status" value="1"/>
</dbReference>
<evidence type="ECO:0000313" key="3">
    <source>
        <dbReference type="EMBL" id="MDZ5457112.1"/>
    </source>
</evidence>
<dbReference type="PROSITE" id="PS51257">
    <property type="entry name" value="PROKAR_LIPOPROTEIN"/>
    <property type="match status" value="1"/>
</dbReference>
<sequence length="471" mass="51113">MNIMTQRQLLAIALACSAFLGACGGGSDLQQENAAQTESVSAVAANSGTQQTTEAAKELFASSSLTASAISASTSTASTSTSTAESSTVSASISAAETDTEDSSIRYGADDFAQLPELDPLTFVRQQYSDGSYLASADYAAASTVKWNPGHYVEYGSKASDFMIDAGLRETASMPFVKGIMVRANWSQLEKGKGEYDFSRVDRYLTKAKAKGKRLFLTLGTKTFNGDAAIPNYMRTDQYSGGAFRIGTIIGTFGENAALYDDEVRDRLIALVQALGRRYNNDNSFEGITFNETAFGQLVRPMSDAQKEKFFANLAKVDTAARQAFPNSVVIQFINYPSNLVPPLFANMKDKGVGMGGPDVFINDPDLNKSAYRFNPEAKGIVPIGMKVESDCYNAVRHGGPYTQVDVRDIYRFARDKLYANYMFWYRYTDRHNPWQDVLSMFKGEAFPDGGAGGLSAACPSKFGNCAARLP</sequence>
<dbReference type="Proteomes" id="UP001293718">
    <property type="component" value="Unassembled WGS sequence"/>
</dbReference>
<comment type="caution">
    <text evidence="3">The sequence shown here is derived from an EMBL/GenBank/DDBJ whole genome shotgun (WGS) entry which is preliminary data.</text>
</comment>
<keyword evidence="2" id="KW-0732">Signal</keyword>
<reference evidence="3 4" key="1">
    <citation type="submission" date="2023-11" db="EMBL/GenBank/DDBJ databases">
        <title>Draft genome of Azohydromonas lata strain H1 (DSM1123), a polyhydroxyalkanoate producer.</title>
        <authorList>
            <person name="Traversa D."/>
            <person name="D'Addabbo P."/>
            <person name="Pazzani C."/>
            <person name="Manzari C."/>
            <person name="Chiara M."/>
            <person name="Scrascia M."/>
        </authorList>
    </citation>
    <scope>NUCLEOTIDE SEQUENCE [LARGE SCALE GENOMIC DNA]</scope>
    <source>
        <strain evidence="3 4">H1</strain>
    </source>
</reference>
<dbReference type="InterPro" id="IPR017853">
    <property type="entry name" value="GH"/>
</dbReference>
<dbReference type="RefSeq" id="WP_322465514.1">
    <property type="nucleotide sequence ID" value="NZ_JAXOJX010000014.1"/>
</dbReference>
<evidence type="ECO:0000256" key="1">
    <source>
        <dbReference type="SAM" id="MobiDB-lite"/>
    </source>
</evidence>
<feature type="chain" id="PRO_5047023386" evidence="2">
    <location>
        <begin position="23"/>
        <end position="471"/>
    </location>
</feature>
<feature type="signal peptide" evidence="2">
    <location>
        <begin position="1"/>
        <end position="22"/>
    </location>
</feature>
<name>A0ABU5IDC8_9BURK</name>
<accession>A0ABU5IDC8</accession>
<evidence type="ECO:0000313" key="4">
    <source>
        <dbReference type="Proteomes" id="UP001293718"/>
    </source>
</evidence>
<proteinExistence type="predicted"/>
<feature type="region of interest" description="Disordered" evidence="1">
    <location>
        <begin position="76"/>
        <end position="95"/>
    </location>
</feature>
<keyword evidence="4" id="KW-1185">Reference proteome</keyword>
<protein>
    <submittedName>
        <fullName evidence="3">Uncharacterized protein</fullName>
    </submittedName>
</protein>
<dbReference type="EMBL" id="JAXOJX010000014">
    <property type="protein sequence ID" value="MDZ5457112.1"/>
    <property type="molecule type" value="Genomic_DNA"/>
</dbReference>